<evidence type="ECO:0000313" key="2">
    <source>
        <dbReference type="EMBL" id="CZR57977.1"/>
    </source>
</evidence>
<sequence length="378" mass="41345">MRYFDQSSPILVLPPQLPPQVSLLINAKTYQEQSLSSYRPSFHNMESIRPSFTSPFTNGIHQSPDNSSWSNLTPTQATSSSAAGRKRSRDEAASNLEDDYFPVQPPAVQPEPDNEEEWEYGEGMTLIRKGGYIIEASSQTGTWAEEKAEQEKAKAAAIQSLSNSSPERPVLRAAKSQRLNLSATPAIIEEVSHNGTLVSPGSPERHIEPTVDDFTRHLGIGWSLINQADTDIQAAARGWAKFIENHFPVTDAKIRLQSKGLASYLVEANEGYFLFGEDLKQGRLVSTSLERTWVNLQGAVPTFESDLVMDAGQAPNVDVDVQSAVNGEHVMNGMANGFANGNGNIMNNGHGMMDMQPVTTNGNHDVAGHTMEVEMDIC</sequence>
<organism evidence="2 3">
    <name type="scientific">Phialocephala subalpina</name>
    <dbReference type="NCBI Taxonomy" id="576137"/>
    <lineage>
        <taxon>Eukaryota</taxon>
        <taxon>Fungi</taxon>
        <taxon>Dikarya</taxon>
        <taxon>Ascomycota</taxon>
        <taxon>Pezizomycotina</taxon>
        <taxon>Leotiomycetes</taxon>
        <taxon>Helotiales</taxon>
        <taxon>Mollisiaceae</taxon>
        <taxon>Phialocephala</taxon>
        <taxon>Phialocephala fortinii species complex</taxon>
    </lineage>
</organism>
<dbReference type="AlphaFoldDB" id="A0A1L7WYX8"/>
<accession>A0A1L7WYX8</accession>
<protein>
    <submittedName>
        <fullName evidence="2">Uncharacterized protein</fullName>
    </submittedName>
</protein>
<dbReference type="Proteomes" id="UP000184330">
    <property type="component" value="Unassembled WGS sequence"/>
</dbReference>
<proteinExistence type="predicted"/>
<gene>
    <name evidence="2" type="ORF">PAC_07867</name>
</gene>
<keyword evidence="3" id="KW-1185">Reference proteome</keyword>
<dbReference type="EMBL" id="FJOG01000011">
    <property type="protein sequence ID" value="CZR57977.1"/>
    <property type="molecule type" value="Genomic_DNA"/>
</dbReference>
<evidence type="ECO:0000313" key="3">
    <source>
        <dbReference type="Proteomes" id="UP000184330"/>
    </source>
</evidence>
<evidence type="ECO:0000256" key="1">
    <source>
        <dbReference type="SAM" id="MobiDB-lite"/>
    </source>
</evidence>
<feature type="region of interest" description="Disordered" evidence="1">
    <location>
        <begin position="49"/>
        <end position="116"/>
    </location>
</feature>
<name>A0A1L7WYX8_9HELO</name>
<feature type="compositionally biased region" description="Polar residues" evidence="1">
    <location>
        <begin position="50"/>
        <end position="82"/>
    </location>
</feature>
<dbReference type="OrthoDB" id="5359669at2759"/>
<reference evidence="2 3" key="1">
    <citation type="submission" date="2016-03" db="EMBL/GenBank/DDBJ databases">
        <authorList>
            <person name="Ploux O."/>
        </authorList>
    </citation>
    <scope>NUCLEOTIDE SEQUENCE [LARGE SCALE GENOMIC DNA]</scope>
    <source>
        <strain evidence="2 3">UAMH 11012</strain>
    </source>
</reference>